<feature type="compositionally biased region" description="Basic and acidic residues" evidence="1">
    <location>
        <begin position="76"/>
        <end position="98"/>
    </location>
</feature>
<dbReference type="EMBL" id="BAABAT010000030">
    <property type="protein sequence ID" value="GAA4258368.1"/>
    <property type="molecule type" value="Genomic_DNA"/>
</dbReference>
<evidence type="ECO:0000313" key="2">
    <source>
        <dbReference type="EMBL" id="GAA4258368.1"/>
    </source>
</evidence>
<dbReference type="Proteomes" id="UP001500620">
    <property type="component" value="Unassembled WGS sequence"/>
</dbReference>
<name>A0ABP8DKP6_9ACTN</name>
<protein>
    <submittedName>
        <fullName evidence="2">Uncharacterized protein</fullName>
    </submittedName>
</protein>
<proteinExistence type="predicted"/>
<keyword evidence="3" id="KW-1185">Reference proteome</keyword>
<evidence type="ECO:0000256" key="1">
    <source>
        <dbReference type="SAM" id="MobiDB-lite"/>
    </source>
</evidence>
<gene>
    <name evidence="2" type="ORF">GCM10022255_078780</name>
</gene>
<evidence type="ECO:0000313" key="3">
    <source>
        <dbReference type="Proteomes" id="UP001500620"/>
    </source>
</evidence>
<sequence>MATSRVALSAADSQPRGLQELDELGAVGRGEDLAGGRRARAGRAQAGGALLPHFPHFGTGGAGRAGWGGLPTVTAARDERGEAGRKESAPVNWHSRDC</sequence>
<organism evidence="2 3">
    <name type="scientific">Dactylosporangium darangshiense</name>
    <dbReference type="NCBI Taxonomy" id="579108"/>
    <lineage>
        <taxon>Bacteria</taxon>
        <taxon>Bacillati</taxon>
        <taxon>Actinomycetota</taxon>
        <taxon>Actinomycetes</taxon>
        <taxon>Micromonosporales</taxon>
        <taxon>Micromonosporaceae</taxon>
        <taxon>Dactylosporangium</taxon>
    </lineage>
</organism>
<comment type="caution">
    <text evidence="2">The sequence shown here is derived from an EMBL/GenBank/DDBJ whole genome shotgun (WGS) entry which is preliminary data.</text>
</comment>
<reference evidence="3" key="1">
    <citation type="journal article" date="2019" name="Int. J. Syst. Evol. Microbiol.">
        <title>The Global Catalogue of Microorganisms (GCM) 10K type strain sequencing project: providing services to taxonomists for standard genome sequencing and annotation.</title>
        <authorList>
            <consortium name="The Broad Institute Genomics Platform"/>
            <consortium name="The Broad Institute Genome Sequencing Center for Infectious Disease"/>
            <person name="Wu L."/>
            <person name="Ma J."/>
        </authorList>
    </citation>
    <scope>NUCLEOTIDE SEQUENCE [LARGE SCALE GENOMIC DNA]</scope>
    <source>
        <strain evidence="3">JCM 17441</strain>
    </source>
</reference>
<feature type="region of interest" description="Disordered" evidence="1">
    <location>
        <begin position="62"/>
        <end position="98"/>
    </location>
</feature>
<accession>A0ABP8DKP6</accession>